<keyword evidence="4" id="KW-1185">Reference proteome</keyword>
<dbReference type="PANTHER" id="PTHR45138">
    <property type="entry name" value="REGULATORY COMPONENTS OF SENSORY TRANSDUCTION SYSTEM"/>
    <property type="match status" value="1"/>
</dbReference>
<dbReference type="Proteomes" id="UP000183642">
    <property type="component" value="Unassembled WGS sequence"/>
</dbReference>
<dbReference type="EMBL" id="FOWE01000003">
    <property type="protein sequence ID" value="SFO08872.1"/>
    <property type="molecule type" value="Genomic_DNA"/>
</dbReference>
<name>A0A1I5EBI1_9ACTN</name>
<dbReference type="InterPro" id="IPR029787">
    <property type="entry name" value="Nucleotide_cyclase"/>
</dbReference>
<dbReference type="InterPro" id="IPR050469">
    <property type="entry name" value="Diguanylate_Cyclase"/>
</dbReference>
<feature type="compositionally biased region" description="Low complexity" evidence="1">
    <location>
        <begin position="554"/>
        <end position="576"/>
    </location>
</feature>
<dbReference type="RefSeq" id="WP_083427126.1">
    <property type="nucleotide sequence ID" value="NZ_FOWE01000003.1"/>
</dbReference>
<feature type="domain" description="GGDEF" evidence="2">
    <location>
        <begin position="413"/>
        <end position="552"/>
    </location>
</feature>
<dbReference type="GO" id="GO:0043709">
    <property type="term" value="P:cell adhesion involved in single-species biofilm formation"/>
    <property type="evidence" value="ECO:0007669"/>
    <property type="project" value="TreeGrafter"/>
</dbReference>
<dbReference type="GO" id="GO:0005886">
    <property type="term" value="C:plasma membrane"/>
    <property type="evidence" value="ECO:0007669"/>
    <property type="project" value="TreeGrafter"/>
</dbReference>
<reference evidence="4" key="1">
    <citation type="submission" date="2016-10" db="EMBL/GenBank/DDBJ databases">
        <authorList>
            <person name="Varghese N."/>
            <person name="Submissions S."/>
        </authorList>
    </citation>
    <scope>NUCLEOTIDE SEQUENCE [LARGE SCALE GENOMIC DNA]</scope>
    <source>
        <strain evidence="4">DSM 43161</strain>
    </source>
</reference>
<dbReference type="CDD" id="cd01949">
    <property type="entry name" value="GGDEF"/>
    <property type="match status" value="1"/>
</dbReference>
<feature type="region of interest" description="Disordered" evidence="1">
    <location>
        <begin position="547"/>
        <end position="582"/>
    </location>
</feature>
<evidence type="ECO:0000313" key="3">
    <source>
        <dbReference type="EMBL" id="SFO08872.1"/>
    </source>
</evidence>
<dbReference type="AlphaFoldDB" id="A0A1I5EBI1"/>
<protein>
    <submittedName>
        <fullName evidence="3">Diguanylate cyclase (GGDEF) domain-containing protein</fullName>
    </submittedName>
</protein>
<dbReference type="FunFam" id="3.30.70.270:FF:000001">
    <property type="entry name" value="Diguanylate cyclase domain protein"/>
    <property type="match status" value="1"/>
</dbReference>
<sequence length="582" mass="61907">MAPGSAPLTEGDLDAALRRLLAAGQRDDAEAFRAGLDDAEPALAAASEPGWAAWRAALSARRGLLDGDRDAVAAGVAAAREALGACPPSASTALVLAYLAHVEATADHPDAAMLLAVDASLLTEQLVPTDPAADGGSSRALHQAHLWLSLTLTALDLEELAVAQAERGHAVAARLPDLADRWQLLRLCAQQNVELAQTLRRRGRAERARVLAGTAIAAASGARALPVDPDPADADLLDVVQAWAMCCHDDLDEALGPLRSVHRRVHRDGSTWLRGYADLALARLLTRLSQEHNGGGGGEEAADLLVDASGAFAATADRRRYRQCLLELGQATAAMGRPAEALYWLDAYRADTGRAHARSRALWAEMFVRRSRLREVERQAAVLRRHALEDPLTGLGNRRSAERRLAGLRLGAEPLSLAVVDVDRFKEVNDDTSHSHGDEVLRRVAGLLREHSRADDEVYRWAGDEFLVVLPTATQQQALAAAERLRAAVAEADWRDLPLSEPITVSIGVATAPTAEEERAEPVGWRSLFDTADLHLFSAKRGGRNRVRAPGLVDGAPADGAPDAAPADGTPADGTPVDGTPS</sequence>
<dbReference type="GO" id="GO:0052621">
    <property type="term" value="F:diguanylate cyclase activity"/>
    <property type="evidence" value="ECO:0007669"/>
    <property type="project" value="TreeGrafter"/>
</dbReference>
<evidence type="ECO:0000256" key="1">
    <source>
        <dbReference type="SAM" id="MobiDB-lite"/>
    </source>
</evidence>
<dbReference type="SUPFAM" id="SSF55073">
    <property type="entry name" value="Nucleotide cyclase"/>
    <property type="match status" value="1"/>
</dbReference>
<dbReference type="NCBIfam" id="TIGR00254">
    <property type="entry name" value="GGDEF"/>
    <property type="match status" value="1"/>
</dbReference>
<dbReference type="SMART" id="SM00267">
    <property type="entry name" value="GGDEF"/>
    <property type="match status" value="1"/>
</dbReference>
<proteinExistence type="predicted"/>
<dbReference type="PANTHER" id="PTHR45138:SF9">
    <property type="entry name" value="DIGUANYLATE CYCLASE DGCM-RELATED"/>
    <property type="match status" value="1"/>
</dbReference>
<dbReference type="Pfam" id="PF00990">
    <property type="entry name" value="GGDEF"/>
    <property type="match status" value="1"/>
</dbReference>
<dbReference type="OrthoDB" id="23692at2"/>
<accession>A0A1I5EBI1</accession>
<organism evidence="3 4">
    <name type="scientific">Geodermatophilus obscurus</name>
    <dbReference type="NCBI Taxonomy" id="1861"/>
    <lineage>
        <taxon>Bacteria</taxon>
        <taxon>Bacillati</taxon>
        <taxon>Actinomycetota</taxon>
        <taxon>Actinomycetes</taxon>
        <taxon>Geodermatophilales</taxon>
        <taxon>Geodermatophilaceae</taxon>
        <taxon>Geodermatophilus</taxon>
    </lineage>
</organism>
<gene>
    <name evidence="3" type="ORF">SAMN05660359_01308</name>
</gene>
<dbReference type="Gene3D" id="3.30.70.270">
    <property type="match status" value="1"/>
</dbReference>
<dbReference type="InterPro" id="IPR043128">
    <property type="entry name" value="Rev_trsase/Diguanyl_cyclase"/>
</dbReference>
<evidence type="ECO:0000313" key="4">
    <source>
        <dbReference type="Proteomes" id="UP000183642"/>
    </source>
</evidence>
<dbReference type="InterPro" id="IPR000160">
    <property type="entry name" value="GGDEF_dom"/>
</dbReference>
<dbReference type="GO" id="GO:1902201">
    <property type="term" value="P:negative regulation of bacterial-type flagellum-dependent cell motility"/>
    <property type="evidence" value="ECO:0007669"/>
    <property type="project" value="TreeGrafter"/>
</dbReference>
<dbReference type="PROSITE" id="PS50887">
    <property type="entry name" value="GGDEF"/>
    <property type="match status" value="1"/>
</dbReference>
<evidence type="ECO:0000259" key="2">
    <source>
        <dbReference type="PROSITE" id="PS50887"/>
    </source>
</evidence>